<reference evidence="1 2" key="1">
    <citation type="submission" date="2016-05" db="EMBL/GenBank/DDBJ databases">
        <title>Genome sequencing of Trichophyton violaceum CMCC(F)T3l isolated from hair.</title>
        <authorList>
            <person name="Zhan P."/>
            <person name="Tao Y."/>
            <person name="Liu W."/>
        </authorList>
    </citation>
    <scope>NUCLEOTIDE SEQUENCE [LARGE SCALE GENOMIC DNA]</scope>
    <source>
        <strain evidence="2">CMCC(F)T3l</strain>
    </source>
</reference>
<sequence length="411" mass="46626">MEVDLVNYENSSDGYPDTHPTGTTEYWNSDELTSAEGVKTSFPKADDIMKRNLPYHCAFDKKTTMAISPRDTNVYAIPADTYISPQNASPESHSSHPGLGGREEFVSSDILVEDKFTSPINDDTWPDHEARPSELTSANNNMKCRKEPLTPGTRSFREIKNTYTHGASTSNQTFEDVNISLHIDPGFGKTSTYNRSTVNKYHHSHRSKSTNLDPFIRRTFPSHVIEPSAVQGLSSDQIFLRTHFRIGEALAFHNTPVTRNEKPVPGTTLVELYALVTESYRSGPLQKFTFSDIFFPTYPPQLVGEWSGWQHSSYLNQVGRYFLTDCETNRIHVHGENFNSRQGLPSHIAESPKMCRVVGILSQDNNSHLRIKPPRQYIANSRQLGDKKLRILRIQKADWSDIQMMKETLNI</sequence>
<organism evidence="1 2">
    <name type="scientific">Trichophyton violaceum</name>
    <dbReference type="NCBI Taxonomy" id="34388"/>
    <lineage>
        <taxon>Eukaryota</taxon>
        <taxon>Fungi</taxon>
        <taxon>Dikarya</taxon>
        <taxon>Ascomycota</taxon>
        <taxon>Pezizomycotina</taxon>
        <taxon>Eurotiomycetes</taxon>
        <taxon>Eurotiomycetidae</taxon>
        <taxon>Onygenales</taxon>
        <taxon>Arthrodermataceae</taxon>
        <taxon>Trichophyton</taxon>
    </lineage>
</organism>
<dbReference type="AlphaFoldDB" id="A0A178FBE2"/>
<evidence type="ECO:0000313" key="2">
    <source>
        <dbReference type="Proteomes" id="UP000243519"/>
    </source>
</evidence>
<accession>A0A178FBE2</accession>
<dbReference type="Proteomes" id="UP000243519">
    <property type="component" value="Unassembled WGS sequence"/>
</dbReference>
<dbReference type="EMBL" id="LHPN01000014">
    <property type="protein sequence ID" value="OAL69354.1"/>
    <property type="molecule type" value="Genomic_DNA"/>
</dbReference>
<comment type="caution">
    <text evidence="1">The sequence shown here is derived from an EMBL/GenBank/DDBJ whole genome shotgun (WGS) entry which is preliminary data.</text>
</comment>
<gene>
    <name evidence="1" type="ORF">A7D00_6473</name>
</gene>
<protein>
    <submittedName>
        <fullName evidence="1">Uncharacterized protein</fullName>
    </submittedName>
</protein>
<keyword evidence="2" id="KW-1185">Reference proteome</keyword>
<evidence type="ECO:0000313" key="1">
    <source>
        <dbReference type="EMBL" id="OAL69354.1"/>
    </source>
</evidence>
<dbReference type="OrthoDB" id="4174368at2759"/>
<name>A0A178FBE2_TRIVO</name>
<proteinExistence type="predicted"/>